<proteinExistence type="inferred from homology"/>
<dbReference type="SUPFAM" id="SSF50814">
    <property type="entry name" value="Lipocalins"/>
    <property type="match status" value="1"/>
</dbReference>
<dbReference type="PRINTS" id="PR01219">
    <property type="entry name" value="APOLIPOPROTD"/>
</dbReference>
<dbReference type="InterPro" id="IPR022271">
    <property type="entry name" value="Lipocalin_ApoD"/>
</dbReference>
<keyword evidence="5" id="KW-0325">Glycoprotein</keyword>
<dbReference type="STRING" id="597456.A0A0L7QP33"/>
<feature type="domain" description="Lipocalin/cytosolic fatty-acid binding" evidence="9">
    <location>
        <begin position="20"/>
        <end position="160"/>
    </location>
</feature>
<dbReference type="GO" id="GO:0006629">
    <property type="term" value="P:lipid metabolic process"/>
    <property type="evidence" value="ECO:0007669"/>
    <property type="project" value="TreeGrafter"/>
</dbReference>
<dbReference type="InterPro" id="IPR022272">
    <property type="entry name" value="Lipocalin_CS"/>
</dbReference>
<dbReference type="OrthoDB" id="565904at2759"/>
<reference evidence="10 11" key="1">
    <citation type="submission" date="2015-07" db="EMBL/GenBank/DDBJ databases">
        <title>The genome of Habropoda laboriosa.</title>
        <authorList>
            <person name="Pan H."/>
            <person name="Kapheim K."/>
        </authorList>
    </citation>
    <scope>NUCLEOTIDE SEQUENCE [LARGE SCALE GENOMIC DNA]</scope>
    <source>
        <strain evidence="10">0110345459</strain>
    </source>
</reference>
<keyword evidence="10" id="KW-0449">Lipoprotein</keyword>
<keyword evidence="11" id="KW-1185">Reference proteome</keyword>
<dbReference type="PROSITE" id="PS00213">
    <property type="entry name" value="LIPOCALIN"/>
    <property type="match status" value="1"/>
</dbReference>
<evidence type="ECO:0000256" key="1">
    <source>
        <dbReference type="ARBA" id="ARBA00006889"/>
    </source>
</evidence>
<accession>A0A0L7QP33</accession>
<dbReference type="Pfam" id="PF08212">
    <property type="entry name" value="Lipocalin_2"/>
    <property type="match status" value="1"/>
</dbReference>
<dbReference type="CDD" id="cd19437">
    <property type="entry name" value="lipocalin_apoD-like"/>
    <property type="match status" value="1"/>
</dbReference>
<keyword evidence="3" id="KW-0732">Signal</keyword>
<dbReference type="InterPro" id="IPR002969">
    <property type="entry name" value="ApolipopD"/>
</dbReference>
<evidence type="ECO:0000256" key="2">
    <source>
        <dbReference type="ARBA" id="ARBA00019890"/>
    </source>
</evidence>
<name>A0A0L7QP33_9HYME</name>
<gene>
    <name evidence="10" type="ORF">WH47_08510</name>
</gene>
<dbReference type="GO" id="GO:0005737">
    <property type="term" value="C:cytoplasm"/>
    <property type="evidence" value="ECO:0007669"/>
    <property type="project" value="TreeGrafter"/>
</dbReference>
<sequence length="174" mass="19515">MAQVPFLGTCPILETIPNFNVVKYLGKWYEIEKYFAFFEFGGKCVTATFSEAEDDSVNILNKQISALTGISSSIEGVGKPFLRADQAKLTVTFPSLPVQVGAPYWILDTDYTTYAVVWSCSNFGVFSMRNVWILAREPKPPVAVLEKAYQVLDKNSISRAYFIRTDQKNCPAEN</sequence>
<comment type="similarity">
    <text evidence="1 7">Belongs to the calycin superfamily. Lipocalin family.</text>
</comment>
<feature type="binding site" evidence="8">
    <location>
        <position position="99"/>
    </location>
    <ligand>
        <name>substrate</name>
    </ligand>
</feature>
<evidence type="ECO:0000313" key="10">
    <source>
        <dbReference type="EMBL" id="KOC60382.1"/>
    </source>
</evidence>
<dbReference type="GO" id="GO:0000302">
    <property type="term" value="P:response to reactive oxygen species"/>
    <property type="evidence" value="ECO:0007669"/>
    <property type="project" value="TreeGrafter"/>
</dbReference>
<dbReference type="PIRSF" id="PIRSF036893">
    <property type="entry name" value="Lipocalin_ApoD"/>
    <property type="match status" value="1"/>
</dbReference>
<organism evidence="10 11">
    <name type="scientific">Habropoda laboriosa</name>
    <dbReference type="NCBI Taxonomy" id="597456"/>
    <lineage>
        <taxon>Eukaryota</taxon>
        <taxon>Metazoa</taxon>
        <taxon>Ecdysozoa</taxon>
        <taxon>Arthropoda</taxon>
        <taxon>Hexapoda</taxon>
        <taxon>Insecta</taxon>
        <taxon>Pterygota</taxon>
        <taxon>Neoptera</taxon>
        <taxon>Endopterygota</taxon>
        <taxon>Hymenoptera</taxon>
        <taxon>Apocrita</taxon>
        <taxon>Aculeata</taxon>
        <taxon>Apoidea</taxon>
        <taxon>Anthophila</taxon>
        <taxon>Apidae</taxon>
        <taxon>Habropoda</taxon>
    </lineage>
</organism>
<evidence type="ECO:0000256" key="4">
    <source>
        <dbReference type="ARBA" id="ARBA00023121"/>
    </source>
</evidence>
<evidence type="ECO:0000256" key="6">
    <source>
        <dbReference type="ARBA" id="ARBA00023283"/>
    </source>
</evidence>
<evidence type="ECO:0000256" key="7">
    <source>
        <dbReference type="PIRNR" id="PIRNR036893"/>
    </source>
</evidence>
<dbReference type="InterPro" id="IPR012674">
    <property type="entry name" value="Calycin"/>
</dbReference>
<dbReference type="AlphaFoldDB" id="A0A0L7QP33"/>
<dbReference type="EMBL" id="KQ414836">
    <property type="protein sequence ID" value="KOC60382.1"/>
    <property type="molecule type" value="Genomic_DNA"/>
</dbReference>
<evidence type="ECO:0000256" key="3">
    <source>
        <dbReference type="ARBA" id="ARBA00022729"/>
    </source>
</evidence>
<dbReference type="GO" id="GO:0006869">
    <property type="term" value="P:lipid transport"/>
    <property type="evidence" value="ECO:0007669"/>
    <property type="project" value="InterPro"/>
</dbReference>
<dbReference type="GO" id="GO:0042246">
    <property type="term" value="P:tissue regeneration"/>
    <property type="evidence" value="ECO:0007669"/>
    <property type="project" value="InterPro"/>
</dbReference>
<keyword evidence="4" id="KW-0446">Lipid-binding</keyword>
<dbReference type="InterPro" id="IPR000566">
    <property type="entry name" value="Lipocln_cytosolic_FA-bd_dom"/>
</dbReference>
<evidence type="ECO:0000313" key="11">
    <source>
        <dbReference type="Proteomes" id="UP000053825"/>
    </source>
</evidence>
<evidence type="ECO:0000256" key="5">
    <source>
        <dbReference type="ARBA" id="ARBA00023180"/>
    </source>
</evidence>
<dbReference type="Gene3D" id="2.40.128.20">
    <property type="match status" value="1"/>
</dbReference>
<dbReference type="PANTHER" id="PTHR10612">
    <property type="entry name" value="APOLIPOPROTEIN D"/>
    <property type="match status" value="1"/>
</dbReference>
<dbReference type="FunFam" id="2.40.128.20:FF:000026">
    <property type="entry name" value="Apolipoprotein D-like Protein"/>
    <property type="match status" value="1"/>
</dbReference>
<keyword evidence="6" id="KW-0873">Pyrrolidone carboxylic acid</keyword>
<dbReference type="Proteomes" id="UP000053825">
    <property type="component" value="Unassembled WGS sequence"/>
</dbReference>
<evidence type="ECO:0000259" key="9">
    <source>
        <dbReference type="Pfam" id="PF08212"/>
    </source>
</evidence>
<dbReference type="GO" id="GO:0008289">
    <property type="term" value="F:lipid binding"/>
    <property type="evidence" value="ECO:0007669"/>
    <property type="project" value="UniProtKB-KW"/>
</dbReference>
<evidence type="ECO:0000256" key="8">
    <source>
        <dbReference type="PIRSR" id="PIRSR036893-51"/>
    </source>
</evidence>
<dbReference type="PANTHER" id="PTHR10612:SF34">
    <property type="entry name" value="APOLIPOPROTEIN D"/>
    <property type="match status" value="1"/>
</dbReference>
<dbReference type="GO" id="GO:0007420">
    <property type="term" value="P:brain development"/>
    <property type="evidence" value="ECO:0007669"/>
    <property type="project" value="InterPro"/>
</dbReference>
<protein>
    <recommendedName>
        <fullName evidence="2">Apolipoprotein D</fullName>
    </recommendedName>
</protein>